<dbReference type="SUPFAM" id="SSF55073">
    <property type="entry name" value="Nucleotide cyclase"/>
    <property type="match status" value="1"/>
</dbReference>
<feature type="transmembrane region" description="Helical" evidence="4">
    <location>
        <begin position="189"/>
        <end position="207"/>
    </location>
</feature>
<feature type="domain" description="GGDEF" evidence="5">
    <location>
        <begin position="369"/>
        <end position="501"/>
    </location>
</feature>
<feature type="transmembrane region" description="Helical" evidence="4">
    <location>
        <begin position="20"/>
        <end position="40"/>
    </location>
</feature>
<dbReference type="Pfam" id="PF00990">
    <property type="entry name" value="GGDEF"/>
    <property type="match status" value="1"/>
</dbReference>
<evidence type="ECO:0000259" key="5">
    <source>
        <dbReference type="PROSITE" id="PS50887"/>
    </source>
</evidence>
<dbReference type="InterPro" id="IPR050469">
    <property type="entry name" value="Diguanylate_Cyclase"/>
</dbReference>
<dbReference type="PANTHER" id="PTHR45138">
    <property type="entry name" value="REGULATORY COMPONENTS OF SENSORY TRANSDUCTION SYSTEM"/>
    <property type="match status" value="1"/>
</dbReference>
<dbReference type="NCBIfam" id="TIGR00254">
    <property type="entry name" value="GGDEF"/>
    <property type="match status" value="1"/>
</dbReference>
<organism evidence="6 7">
    <name type="scientific">Pseudomonas fluorescens</name>
    <dbReference type="NCBI Taxonomy" id="294"/>
    <lineage>
        <taxon>Bacteria</taxon>
        <taxon>Pseudomonadati</taxon>
        <taxon>Pseudomonadota</taxon>
        <taxon>Gammaproteobacteria</taxon>
        <taxon>Pseudomonadales</taxon>
        <taxon>Pseudomonadaceae</taxon>
        <taxon>Pseudomonas</taxon>
    </lineage>
</organism>
<dbReference type="EC" id="2.7.7.65" evidence="1"/>
<feature type="transmembrane region" description="Helical" evidence="4">
    <location>
        <begin position="131"/>
        <end position="150"/>
    </location>
</feature>
<protein>
    <recommendedName>
        <fullName evidence="1">diguanylate cyclase</fullName>
        <ecNumber evidence="1">2.7.7.65</ecNumber>
    </recommendedName>
</protein>
<evidence type="ECO:0000256" key="4">
    <source>
        <dbReference type="SAM" id="Phobius"/>
    </source>
</evidence>
<keyword evidence="4" id="KW-0812">Transmembrane</keyword>
<feature type="transmembrane region" description="Helical" evidence="4">
    <location>
        <begin position="87"/>
        <end position="111"/>
    </location>
</feature>
<feature type="transmembrane region" description="Helical" evidence="4">
    <location>
        <begin position="52"/>
        <end position="75"/>
    </location>
</feature>
<dbReference type="SMART" id="SM00267">
    <property type="entry name" value="GGDEF"/>
    <property type="match status" value="1"/>
</dbReference>
<proteinExistence type="predicted"/>
<evidence type="ECO:0000256" key="1">
    <source>
        <dbReference type="ARBA" id="ARBA00012528"/>
    </source>
</evidence>
<reference evidence="6 7" key="1">
    <citation type="submission" date="2019-09" db="EMBL/GenBank/DDBJ databases">
        <authorList>
            <person name="Chandra G."/>
            <person name="Truman W A."/>
        </authorList>
    </citation>
    <scope>NUCLEOTIDE SEQUENCE [LARGE SCALE GENOMIC DNA]</scope>
    <source>
        <strain evidence="6">PS943</strain>
    </source>
</reference>
<dbReference type="GO" id="GO:0043709">
    <property type="term" value="P:cell adhesion involved in single-species biofilm formation"/>
    <property type="evidence" value="ECO:0007669"/>
    <property type="project" value="TreeGrafter"/>
</dbReference>
<evidence type="ECO:0000313" key="7">
    <source>
        <dbReference type="Proteomes" id="UP000325645"/>
    </source>
</evidence>
<dbReference type="GO" id="GO:0052621">
    <property type="term" value="F:diguanylate cyclase activity"/>
    <property type="evidence" value="ECO:0007669"/>
    <property type="project" value="UniProtKB-EC"/>
</dbReference>
<dbReference type="PANTHER" id="PTHR45138:SF9">
    <property type="entry name" value="DIGUANYLATE CYCLASE DGCM-RELATED"/>
    <property type="match status" value="1"/>
</dbReference>
<keyword evidence="4" id="KW-0472">Membrane</keyword>
<accession>A0A5E7WU02</accession>
<dbReference type="GO" id="GO:0005886">
    <property type="term" value="C:plasma membrane"/>
    <property type="evidence" value="ECO:0007669"/>
    <property type="project" value="TreeGrafter"/>
</dbReference>
<dbReference type="CDD" id="cd01949">
    <property type="entry name" value="GGDEF"/>
    <property type="match status" value="1"/>
</dbReference>
<dbReference type="InterPro" id="IPR043128">
    <property type="entry name" value="Rev_trsase/Diguanyl_cyclase"/>
</dbReference>
<dbReference type="EMBL" id="CABVJH010000018">
    <property type="protein sequence ID" value="VVQ38381.1"/>
    <property type="molecule type" value="Genomic_DNA"/>
</dbReference>
<dbReference type="PROSITE" id="PS50887">
    <property type="entry name" value="GGDEF"/>
    <property type="match status" value="1"/>
</dbReference>
<name>A0A5E7WU02_PSEFL</name>
<gene>
    <name evidence="6" type="ORF">PS943_05824</name>
</gene>
<dbReference type="Proteomes" id="UP000325645">
    <property type="component" value="Unassembled WGS sequence"/>
</dbReference>
<evidence type="ECO:0000256" key="2">
    <source>
        <dbReference type="ARBA" id="ARBA00034247"/>
    </source>
</evidence>
<dbReference type="InterPro" id="IPR029787">
    <property type="entry name" value="Nucleotide_cyclase"/>
</dbReference>
<comment type="catalytic activity">
    <reaction evidence="2">
        <text>2 GTP = 3',3'-c-di-GMP + 2 diphosphate</text>
        <dbReference type="Rhea" id="RHEA:24898"/>
        <dbReference type="ChEBI" id="CHEBI:33019"/>
        <dbReference type="ChEBI" id="CHEBI:37565"/>
        <dbReference type="ChEBI" id="CHEBI:58805"/>
        <dbReference type="EC" id="2.7.7.65"/>
    </reaction>
</comment>
<dbReference type="AlphaFoldDB" id="A0A5E7WU02"/>
<evidence type="ECO:0000313" key="6">
    <source>
        <dbReference type="EMBL" id="VVQ38381.1"/>
    </source>
</evidence>
<dbReference type="InterPro" id="IPR000160">
    <property type="entry name" value="GGDEF_dom"/>
</dbReference>
<feature type="transmembrane region" description="Helical" evidence="4">
    <location>
        <begin position="162"/>
        <end position="183"/>
    </location>
</feature>
<keyword evidence="4" id="KW-1133">Transmembrane helix</keyword>
<feature type="transmembrane region" description="Helical" evidence="4">
    <location>
        <begin position="228"/>
        <end position="248"/>
    </location>
</feature>
<dbReference type="GO" id="GO:1902201">
    <property type="term" value="P:negative regulation of bacterial-type flagellum-dependent cell motility"/>
    <property type="evidence" value="ECO:0007669"/>
    <property type="project" value="TreeGrafter"/>
</dbReference>
<dbReference type="Gene3D" id="3.30.70.270">
    <property type="match status" value="1"/>
</dbReference>
<evidence type="ECO:0000256" key="3">
    <source>
        <dbReference type="SAM" id="MobiDB-lite"/>
    </source>
</evidence>
<feature type="region of interest" description="Disordered" evidence="3">
    <location>
        <begin position="501"/>
        <end position="521"/>
    </location>
</feature>
<feature type="transmembrane region" description="Helical" evidence="4">
    <location>
        <begin position="260"/>
        <end position="279"/>
    </location>
</feature>
<sequence length="521" mass="56018">MRAEPEVSQVKRLRQFITYARLAAVTVSIIGVVVLAGWLLDVPVLRTVLPGWTTMKVNTACMFTVLGAGLWCATFRASLAAGVIRRLGAVLAILVGGLTLIEYVMSVDLAMDLLLPFSLQHTQGGLFPGRMAHATALCLLLSGLSLVLDGRRLLPQIFSSSALFISLMALVGYLFDVSALYSVGLYSTMAIHTVIALILLNTGLLVIQPRSGFVELLISDTAGGNVARSLLASIPVVVLSIGGVLVVGEGLGYYDNRFSLALMATLSIAMLIAVILRTARHLHRIDKSRENAQAELAALNAALELRVIERTRALEAVNSKLMGEMSQRQKVEDDVRRLSLTDELTGLHNRRSFFLLADQLMRSARRNDQSCLLFFIDLDGLKKTNDAHGHEAGDLAIVAAAQVLEAAFRHSDVVARIGGDEFVVLAVDTGESADALSARVQALVNEFNGSDRCRYPVGLSIGAVGCSPKELKPLGELLAGADAAMYANKQRRRQHVLHRDGGVAGVQPKHADGQLESSLVL</sequence>